<feature type="region of interest" description="Disordered" evidence="17">
    <location>
        <begin position="290"/>
        <end position="427"/>
    </location>
</feature>
<sequence>MEELSADEIRRRRLARLAGGQTSQPSTPLSTPLTSPQRETPPGPLPGPSGITPQPLPPAASQSLGLNVHSGTPATSPMGTSGVAYGSQSSEGVSSLSSSPSNSLETQSQSLSRSQSMDIDTASCEKSMSQVDVDSGIENMEVEDGDRREKRNLAEKETSANSDVSEEQALQLICKILRVSWKEQDRDVIYLPSLATEFHQNPKDVYSDFKDLISQILMEVLMMSTQSRVHNPFASLTSTSQPIAAAKSPDHRLTLVQPSSQGSSPLAPSAGSFGASSLSSLYGCSPHPTTLNAARMTSPSFPTPTTPSTPSTPSTPQLIVPPSPPTTTTAPRFSLNPPSAPLPISQRYRPYSVTSPWGGSTSPNPGRRGPNLSGPFPSPGGPSAPPNTPVPLPPPSPQSHSLTSPRPRPRTTSTPLPMVPPSPRSNARQATFPLSIPLCFCLSPFFFFFSLGASGGGMSCDSASDRFTIEACKETEMLNYLIERFDSVGMEERKAPKMCSHPSVSQLLSNIRSQCISHAALVLQGTLTQPRSPLQQSLLVPYMLCRNLPYGFIQELVRITHQEEEVFRQIFIPILHGLALAVKECSFDSDNFKFPLMALAELCEIKFGKTHPMCNLITSLPLWCPKPLSPGCGREVQRLSYLGAFFSLSVFAEDDTKVGDKYFSGPAITMENTRVVSQSLQHYLESARGDLFKVLHNILLNGETRELALNYMAALVNCNVKKAQMQTDDKLVSTDGFMLNFLWVLQQLSMKIKLETVDPYYIFHPRCRIVVSPEETRLKATMEELKSWLAELHEDPNKFSEPKFPTECFFLTLHTHHLSILPGCRRYIRRLRAIRELNRTVEELKNSESQWKDSPLASRHREMLKRCKTQLKKLVRAKACADAGLLDENLLRRCLQFYSTVIQLILRMVDPAYPHITLPLNPEIPKSFAALPEFYIEDVAEFLLFVVQYSPQVLYEPCVQDIVTFLVVFICSQNYIRNPYLIAKLVEVLFVTNPAVQPRTQRFSEMMENHPLSVKQLVPALMKFYTDVEHTGATSEFYDKFTIRYHISTIFKSLWQNIGHHGTFLEEFNSGKQFVRYINMLINDTTFLLDESLESLKRIHEVQEEMKNKEQWEQLPREQQQSRQSQLTQDERVSRSYLALATETVDMFHILTKQVQKPFLRPELGPRLAAMLNFNLQQLCGPKCRDLKVENPEKYGFEPKKLLDQLTDIYLQLDCARFAKAIADDQRSYSRELFEEVISKMRKAGIKSTIAIEKFKLLSEKVEEIVAKNSQSEMDYSDAPDEFKDPLMDTLMTDPVILPSGNIMDRSIILRHLLNSPTDPFNRQPLTESMLESVPELKERIQAWMREKQGGRLV</sequence>
<dbReference type="Pfam" id="PF04564">
    <property type="entry name" value="U-box"/>
    <property type="match status" value="1"/>
</dbReference>
<dbReference type="GO" id="GO:0036503">
    <property type="term" value="P:ERAD pathway"/>
    <property type="evidence" value="ECO:0007669"/>
    <property type="project" value="InterPro"/>
</dbReference>
<dbReference type="EC" id="2.3.2.27" evidence="6"/>
<dbReference type="GO" id="GO:0006511">
    <property type="term" value="P:ubiquitin-dependent protein catabolic process"/>
    <property type="evidence" value="ECO:0007669"/>
    <property type="project" value="InterPro"/>
</dbReference>
<dbReference type="GO" id="GO:0005634">
    <property type="term" value="C:nucleus"/>
    <property type="evidence" value="ECO:0007669"/>
    <property type="project" value="UniProtKB-SubCell"/>
</dbReference>
<keyword evidence="9" id="KW-0808">Transferase</keyword>
<dbReference type="UniPathway" id="UPA00143"/>
<dbReference type="InParanoid" id="A0A667XC14"/>
<accession>A0A667XC14</accession>
<dbReference type="InterPro" id="IPR045132">
    <property type="entry name" value="UBE4"/>
</dbReference>
<keyword evidence="8" id="KW-0597">Phosphoprotein</keyword>
<evidence type="ECO:0000256" key="10">
    <source>
        <dbReference type="ARBA" id="ARBA00022786"/>
    </source>
</evidence>
<dbReference type="InterPro" id="IPR003613">
    <property type="entry name" value="Ubox_domain"/>
</dbReference>
<dbReference type="CDD" id="cd16658">
    <property type="entry name" value="RING-Ubox_UBE4B"/>
    <property type="match status" value="1"/>
</dbReference>
<dbReference type="SMART" id="SM00504">
    <property type="entry name" value="Ubox"/>
    <property type="match status" value="1"/>
</dbReference>
<feature type="compositionally biased region" description="Low complexity" evidence="17">
    <location>
        <begin position="87"/>
        <end position="110"/>
    </location>
</feature>
<keyword evidence="12" id="KW-0539">Nucleus</keyword>
<dbReference type="PANTHER" id="PTHR13931">
    <property type="entry name" value="UBIQUITINATION FACTOR E4"/>
    <property type="match status" value="1"/>
</dbReference>
<evidence type="ECO:0000256" key="13">
    <source>
        <dbReference type="ARBA" id="ARBA00056267"/>
    </source>
</evidence>
<evidence type="ECO:0000256" key="8">
    <source>
        <dbReference type="ARBA" id="ARBA00022553"/>
    </source>
</evidence>
<feature type="compositionally biased region" description="Basic and acidic residues" evidence="17">
    <location>
        <begin position="145"/>
        <end position="158"/>
    </location>
</feature>
<comment type="pathway">
    <text evidence="4">Protein modification; protein ubiquitination.</text>
</comment>
<feature type="region of interest" description="Disordered" evidence="17">
    <location>
        <begin position="1"/>
        <end position="162"/>
    </location>
</feature>
<dbReference type="PROSITE" id="PS51698">
    <property type="entry name" value="U_BOX"/>
    <property type="match status" value="1"/>
</dbReference>
<comment type="similarity">
    <text evidence="5">Belongs to the ubiquitin conjugation factor E4 family.</text>
</comment>
<evidence type="ECO:0000256" key="6">
    <source>
        <dbReference type="ARBA" id="ARBA00012483"/>
    </source>
</evidence>
<dbReference type="Pfam" id="PF10408">
    <property type="entry name" value="Ufd2P_core"/>
    <property type="match status" value="1"/>
</dbReference>
<proteinExistence type="inferred from homology"/>
<dbReference type="InterPro" id="IPR019474">
    <property type="entry name" value="Ub_conjug_fac_E4_core"/>
</dbReference>
<feature type="domain" description="U-box" evidence="18">
    <location>
        <begin position="1278"/>
        <end position="1351"/>
    </location>
</feature>
<dbReference type="SUPFAM" id="SSF57850">
    <property type="entry name" value="RING/U-box"/>
    <property type="match status" value="1"/>
</dbReference>
<dbReference type="InterPro" id="IPR013083">
    <property type="entry name" value="Znf_RING/FYVE/PHD"/>
</dbReference>
<evidence type="ECO:0000256" key="12">
    <source>
        <dbReference type="ARBA" id="ARBA00023242"/>
    </source>
</evidence>
<reference evidence="19" key="2">
    <citation type="submission" date="2025-08" db="UniProtKB">
        <authorList>
            <consortium name="Ensembl"/>
        </authorList>
    </citation>
    <scope>IDENTIFICATION</scope>
</reference>
<dbReference type="PANTHER" id="PTHR13931:SF2">
    <property type="entry name" value="UBIQUITIN CONJUGATION FACTOR E4 B"/>
    <property type="match status" value="1"/>
</dbReference>
<protein>
    <recommendedName>
        <fullName evidence="14">Ubiquitin conjugation factor E4 B</fullName>
        <ecNumber evidence="6">2.3.2.27</ecNumber>
    </recommendedName>
    <alternativeName>
        <fullName evidence="16">RING-type E3 ubiquitin transferase E4 B</fullName>
    </alternativeName>
    <alternativeName>
        <fullName evidence="15">Ubiquitin fusion degradation protein 2</fullName>
    </alternativeName>
</protein>
<evidence type="ECO:0000259" key="18">
    <source>
        <dbReference type="PROSITE" id="PS51698"/>
    </source>
</evidence>
<evidence type="ECO:0000256" key="15">
    <source>
        <dbReference type="ARBA" id="ARBA00081821"/>
    </source>
</evidence>
<comment type="catalytic activity">
    <reaction evidence="1">
        <text>S-ubiquitinyl-[E2 ubiquitin-conjugating enzyme]-L-cysteine + [acceptor protein]-L-lysine = [E2 ubiquitin-conjugating enzyme]-L-cysteine + N(6)-ubiquitinyl-[acceptor protein]-L-lysine.</text>
        <dbReference type="EC" id="2.3.2.27"/>
    </reaction>
</comment>
<evidence type="ECO:0000256" key="3">
    <source>
        <dbReference type="ARBA" id="ARBA00004496"/>
    </source>
</evidence>
<comment type="subcellular location">
    <subcellularLocation>
        <location evidence="3">Cytoplasm</location>
    </subcellularLocation>
    <subcellularLocation>
        <location evidence="2">Nucleus</location>
    </subcellularLocation>
</comment>
<evidence type="ECO:0000256" key="2">
    <source>
        <dbReference type="ARBA" id="ARBA00004123"/>
    </source>
</evidence>
<feature type="compositionally biased region" description="Polar residues" evidence="17">
    <location>
        <begin position="111"/>
        <end position="132"/>
    </location>
</feature>
<evidence type="ECO:0000313" key="20">
    <source>
        <dbReference type="Proteomes" id="UP000472263"/>
    </source>
</evidence>
<dbReference type="FunFam" id="3.30.40.10:FF:000060">
    <property type="entry name" value="ubiquitin conjugation factor E4 B"/>
    <property type="match status" value="1"/>
</dbReference>
<feature type="compositionally biased region" description="Low complexity" evidence="17">
    <location>
        <begin position="16"/>
        <end position="37"/>
    </location>
</feature>
<evidence type="ECO:0000256" key="9">
    <source>
        <dbReference type="ARBA" id="ARBA00022679"/>
    </source>
</evidence>
<name>A0A667XC14_9TELE</name>
<gene>
    <name evidence="19" type="primary">UBE4B</name>
    <name evidence="19" type="synonym">ube4b</name>
</gene>
<evidence type="ECO:0000256" key="17">
    <source>
        <dbReference type="SAM" id="MobiDB-lite"/>
    </source>
</evidence>
<evidence type="ECO:0000313" key="19">
    <source>
        <dbReference type="Ensembl" id="ENSMMDP00005006471.1"/>
    </source>
</evidence>
<organism evidence="19 20">
    <name type="scientific">Myripristis murdjan</name>
    <name type="common">pinecone soldierfish</name>
    <dbReference type="NCBI Taxonomy" id="586833"/>
    <lineage>
        <taxon>Eukaryota</taxon>
        <taxon>Metazoa</taxon>
        <taxon>Chordata</taxon>
        <taxon>Craniata</taxon>
        <taxon>Vertebrata</taxon>
        <taxon>Euteleostomi</taxon>
        <taxon>Actinopterygii</taxon>
        <taxon>Neopterygii</taxon>
        <taxon>Teleostei</taxon>
        <taxon>Neoteleostei</taxon>
        <taxon>Acanthomorphata</taxon>
        <taxon>Holocentriformes</taxon>
        <taxon>Holocentridae</taxon>
        <taxon>Myripristis</taxon>
    </lineage>
</organism>
<dbReference type="GO" id="GO:0005737">
    <property type="term" value="C:cytoplasm"/>
    <property type="evidence" value="ECO:0007669"/>
    <property type="project" value="UniProtKB-SubCell"/>
</dbReference>
<keyword evidence="7" id="KW-0963">Cytoplasm</keyword>
<evidence type="ECO:0000256" key="14">
    <source>
        <dbReference type="ARBA" id="ARBA00072779"/>
    </source>
</evidence>
<dbReference type="Proteomes" id="UP000472263">
    <property type="component" value="Chromosome 7"/>
</dbReference>
<keyword evidence="10" id="KW-0833">Ubl conjugation pathway</keyword>
<dbReference type="GO" id="GO:0000151">
    <property type="term" value="C:ubiquitin ligase complex"/>
    <property type="evidence" value="ECO:0007669"/>
    <property type="project" value="InterPro"/>
</dbReference>
<evidence type="ECO:0000256" key="1">
    <source>
        <dbReference type="ARBA" id="ARBA00000900"/>
    </source>
</evidence>
<evidence type="ECO:0000256" key="5">
    <source>
        <dbReference type="ARBA" id="ARBA00007434"/>
    </source>
</evidence>
<comment type="function">
    <text evidence="13">Ubiquitin-protein ligase that probably functions as an E3 ligase in conjunction with specific E1 and E2 ligases. May also function as an E4 ligase mediating the assembly of polyubiquitin chains on substrates ubiquitinated by another E3 ubiquitin ligase. May regulate myosin assembly in striated muscles together with STUB1 and VCP/p97 by targeting myosin chaperone UNC45B for proteasomal degradation.</text>
</comment>
<dbReference type="GO" id="GO:0034450">
    <property type="term" value="F:ubiquitin-ubiquitin ligase activity"/>
    <property type="evidence" value="ECO:0007669"/>
    <property type="project" value="InterPro"/>
</dbReference>
<feature type="compositionally biased region" description="Pro residues" evidence="17">
    <location>
        <begin position="376"/>
        <end position="397"/>
    </location>
</feature>
<reference evidence="19" key="1">
    <citation type="submission" date="2019-06" db="EMBL/GenBank/DDBJ databases">
        <authorList>
            <consortium name="Wellcome Sanger Institute Data Sharing"/>
        </authorList>
    </citation>
    <scope>NUCLEOTIDE SEQUENCE [LARGE SCALE GENOMIC DNA]</scope>
</reference>
<keyword evidence="20" id="KW-1185">Reference proteome</keyword>
<evidence type="ECO:0000256" key="7">
    <source>
        <dbReference type="ARBA" id="ARBA00022490"/>
    </source>
</evidence>
<feature type="compositionally biased region" description="Polar residues" evidence="17">
    <location>
        <begin position="60"/>
        <end position="79"/>
    </location>
</feature>
<feature type="compositionally biased region" description="Low complexity" evidence="17">
    <location>
        <begin position="398"/>
        <end position="416"/>
    </location>
</feature>
<feature type="compositionally biased region" description="Polar residues" evidence="17">
    <location>
        <begin position="352"/>
        <end position="364"/>
    </location>
</feature>
<dbReference type="GO" id="GO:0000209">
    <property type="term" value="P:protein polyubiquitination"/>
    <property type="evidence" value="ECO:0007669"/>
    <property type="project" value="TreeGrafter"/>
</dbReference>
<evidence type="ECO:0000256" key="4">
    <source>
        <dbReference type="ARBA" id="ARBA00004906"/>
    </source>
</evidence>
<reference evidence="19" key="3">
    <citation type="submission" date="2025-09" db="UniProtKB">
        <authorList>
            <consortium name="Ensembl"/>
        </authorList>
    </citation>
    <scope>IDENTIFICATION</scope>
</reference>
<dbReference type="GeneTree" id="ENSGT00390000009300"/>
<keyword evidence="11" id="KW-0007">Acetylation</keyword>
<evidence type="ECO:0000256" key="16">
    <source>
        <dbReference type="ARBA" id="ARBA00083610"/>
    </source>
</evidence>
<evidence type="ECO:0000256" key="11">
    <source>
        <dbReference type="ARBA" id="ARBA00022990"/>
    </source>
</evidence>
<dbReference type="Gene3D" id="3.30.40.10">
    <property type="entry name" value="Zinc/RING finger domain, C3HC4 (zinc finger)"/>
    <property type="match status" value="1"/>
</dbReference>
<dbReference type="Ensembl" id="ENSMMDT00005006641.1">
    <property type="protein sequence ID" value="ENSMMDP00005006471.1"/>
    <property type="gene ID" value="ENSMMDG00005002390.1"/>
</dbReference>